<evidence type="ECO:0000313" key="4">
    <source>
        <dbReference type="Proteomes" id="UP000298493"/>
    </source>
</evidence>
<evidence type="ECO:0000256" key="1">
    <source>
        <dbReference type="ARBA" id="ARBA00023002"/>
    </source>
</evidence>
<reference evidence="3 4" key="1">
    <citation type="submission" date="2019-04" db="EMBL/GenBank/DDBJ databases">
        <title>High contiguity whole genome sequence and gene annotation resource for two Venturia nashicola isolates.</title>
        <authorList>
            <person name="Prokchorchik M."/>
            <person name="Won K."/>
            <person name="Lee Y."/>
            <person name="Choi E.D."/>
            <person name="Segonzac C."/>
            <person name="Sohn K.H."/>
        </authorList>
    </citation>
    <scope>NUCLEOTIDE SEQUENCE [LARGE SCALE GENOMIC DNA]</scope>
    <source>
        <strain evidence="3 4">PRI2</strain>
    </source>
</reference>
<proteinExistence type="predicted"/>
<dbReference type="SUPFAM" id="SSF51430">
    <property type="entry name" value="NAD(P)-linked oxidoreductase"/>
    <property type="match status" value="1"/>
</dbReference>
<dbReference type="Gene3D" id="3.20.20.100">
    <property type="entry name" value="NADP-dependent oxidoreductase domain"/>
    <property type="match status" value="1"/>
</dbReference>
<dbReference type="Pfam" id="PF00248">
    <property type="entry name" value="Aldo_ket_red"/>
    <property type="match status" value="1"/>
</dbReference>
<dbReference type="PANTHER" id="PTHR11732">
    <property type="entry name" value="ALDO/KETO REDUCTASE"/>
    <property type="match status" value="1"/>
</dbReference>
<organism evidence="3 4">
    <name type="scientific">Venturia nashicola</name>
    <dbReference type="NCBI Taxonomy" id="86259"/>
    <lineage>
        <taxon>Eukaryota</taxon>
        <taxon>Fungi</taxon>
        <taxon>Dikarya</taxon>
        <taxon>Ascomycota</taxon>
        <taxon>Pezizomycotina</taxon>
        <taxon>Dothideomycetes</taxon>
        <taxon>Pleosporomycetidae</taxon>
        <taxon>Venturiales</taxon>
        <taxon>Venturiaceae</taxon>
        <taxon>Venturia</taxon>
    </lineage>
</organism>
<dbReference type="CDD" id="cd19071">
    <property type="entry name" value="AKR_AKR1-5-like"/>
    <property type="match status" value="1"/>
</dbReference>
<sequence>MNFQGLANEKLGSTGNPPFIYGTAWKKENSTKLVTEAVSAGFRAIDTAAQPKHYREGLVGDALRECFEKGIVKREEIFIQTKFTPPHGQDETNMPYDHSAPLEQQIHTSVASSLENLRPEATLASITDSYIDSLVIHSPYETIQETVAAYRLLETYVPKRVRSLGISNIYNLEHLKALYDEVEIKPSFVQNRFYPQTKHDVELRKYCQEKGIVYQSFWTLTGNPKLLASEPVQSLSQLASVSKEVALYSLVISLGIAPLNGTTNAGRMKSDLDDLAKVRNWTNVYGEKWRKIVSQFKDAIGQKD</sequence>
<dbReference type="AlphaFoldDB" id="A0A4Z1PB28"/>
<dbReference type="InterPro" id="IPR036812">
    <property type="entry name" value="NAD(P)_OxRdtase_dom_sf"/>
</dbReference>
<protein>
    <submittedName>
        <fullName evidence="3">Putative aldo-keto reductase</fullName>
    </submittedName>
</protein>
<dbReference type="Proteomes" id="UP000298493">
    <property type="component" value="Unassembled WGS sequence"/>
</dbReference>
<dbReference type="STRING" id="86259.A0A4Z1PB28"/>
<accession>A0A4Z1PB28</accession>
<name>A0A4Z1PB28_9PEZI</name>
<dbReference type="InterPro" id="IPR023210">
    <property type="entry name" value="NADP_OxRdtase_dom"/>
</dbReference>
<dbReference type="GO" id="GO:0016491">
    <property type="term" value="F:oxidoreductase activity"/>
    <property type="evidence" value="ECO:0007669"/>
    <property type="project" value="UniProtKB-KW"/>
</dbReference>
<evidence type="ECO:0000313" key="3">
    <source>
        <dbReference type="EMBL" id="TID18801.1"/>
    </source>
</evidence>
<keyword evidence="1" id="KW-0560">Oxidoreductase</keyword>
<keyword evidence="4" id="KW-1185">Reference proteome</keyword>
<dbReference type="EMBL" id="SNSC02000013">
    <property type="protein sequence ID" value="TID18801.1"/>
    <property type="molecule type" value="Genomic_DNA"/>
</dbReference>
<feature type="domain" description="NADP-dependent oxidoreductase" evidence="2">
    <location>
        <begin position="24"/>
        <end position="215"/>
    </location>
</feature>
<comment type="caution">
    <text evidence="3">The sequence shown here is derived from an EMBL/GenBank/DDBJ whole genome shotgun (WGS) entry which is preliminary data.</text>
</comment>
<evidence type="ECO:0000259" key="2">
    <source>
        <dbReference type="Pfam" id="PF00248"/>
    </source>
</evidence>
<dbReference type="InterPro" id="IPR020471">
    <property type="entry name" value="AKR"/>
</dbReference>
<gene>
    <name evidence="3" type="ORF">E6O75_ATG05922</name>
</gene>